<evidence type="ECO:0008006" key="3">
    <source>
        <dbReference type="Google" id="ProtNLM"/>
    </source>
</evidence>
<dbReference type="Gene3D" id="3.30.420.10">
    <property type="entry name" value="Ribonuclease H-like superfamily/Ribonuclease H"/>
    <property type="match status" value="1"/>
</dbReference>
<accession>A0A841QK40</accession>
<gene>
    <name evidence="1" type="ORF">HNR55_002959</name>
</gene>
<dbReference type="InterPro" id="IPR036397">
    <property type="entry name" value="RNaseH_sf"/>
</dbReference>
<dbReference type="SUPFAM" id="SSF53098">
    <property type="entry name" value="Ribonuclease H-like"/>
    <property type="match status" value="1"/>
</dbReference>
<dbReference type="RefSeq" id="WP_166116498.1">
    <property type="nucleotide sequence ID" value="NZ_BAABDB010000031.1"/>
</dbReference>
<keyword evidence="2" id="KW-1185">Reference proteome</keyword>
<dbReference type="GO" id="GO:0003676">
    <property type="term" value="F:nucleic acid binding"/>
    <property type="evidence" value="ECO:0007669"/>
    <property type="project" value="InterPro"/>
</dbReference>
<dbReference type="Proteomes" id="UP000578000">
    <property type="component" value="Unassembled WGS sequence"/>
</dbReference>
<name>A0A841QK40_9PROT</name>
<dbReference type="InterPro" id="IPR012337">
    <property type="entry name" value="RNaseH-like_sf"/>
</dbReference>
<protein>
    <recommendedName>
        <fullName evidence="3">Exonuclease domain-containing protein</fullName>
    </recommendedName>
</protein>
<evidence type="ECO:0000313" key="2">
    <source>
        <dbReference type="Proteomes" id="UP000578000"/>
    </source>
</evidence>
<sequence>MINYSTIFSLLSEGIRIPDNRSCPLAGRYLRCFSDERKVGRSTVFYIRDFVMVNAPRTSVADKVEDTGYDILGLFPNFIDVPANVKDKAGYKRKVLEQLVEPYLQPFITKKRMDFGYDRMLMPALGQLRNCFSQVQKTILKDIWEGLKPAEISMLWWNNDFSRLMTSLDTDNAVKALLRQIEKPEKLAQCPMSEKKKIPAKAYLVLNVETTGREDHDQVIQITITDHKGNLLFNRFCQPSVSIQKEASDHHHMTKDILTRATLMGNQSVTTWQEIYPEVVKLLSGRTVYAFNVAFDAQMVLNTCKAFDLDTGWMKTCHWVNMNLYMNSATNIGRNLSSELVGMFGKPMDEPAQVIPFPAHRWQQFAPEKNTSNMGIIQ</sequence>
<organism evidence="1 2">
    <name type="scientific">Acetobacter lovaniensis</name>
    <dbReference type="NCBI Taxonomy" id="104100"/>
    <lineage>
        <taxon>Bacteria</taxon>
        <taxon>Pseudomonadati</taxon>
        <taxon>Pseudomonadota</taxon>
        <taxon>Alphaproteobacteria</taxon>
        <taxon>Acetobacterales</taxon>
        <taxon>Acetobacteraceae</taxon>
        <taxon>Acetobacter</taxon>
    </lineage>
</organism>
<dbReference type="EMBL" id="JACHIE010000018">
    <property type="protein sequence ID" value="MBB6458352.1"/>
    <property type="molecule type" value="Genomic_DNA"/>
</dbReference>
<dbReference type="CDD" id="cd06127">
    <property type="entry name" value="DEDDh"/>
    <property type="match status" value="1"/>
</dbReference>
<comment type="caution">
    <text evidence="1">The sequence shown here is derived from an EMBL/GenBank/DDBJ whole genome shotgun (WGS) entry which is preliminary data.</text>
</comment>
<proteinExistence type="predicted"/>
<dbReference type="AlphaFoldDB" id="A0A841QK40"/>
<evidence type="ECO:0000313" key="1">
    <source>
        <dbReference type="EMBL" id="MBB6458352.1"/>
    </source>
</evidence>
<reference evidence="1 2" key="1">
    <citation type="submission" date="2020-08" db="EMBL/GenBank/DDBJ databases">
        <title>Genomic Encyclopedia of Type Strains, Phase IV (KMG-IV): sequencing the most valuable type-strain genomes for metagenomic binning, comparative biology and taxonomic classification.</title>
        <authorList>
            <person name="Goeker M."/>
        </authorList>
    </citation>
    <scope>NUCLEOTIDE SEQUENCE [LARGE SCALE GENOMIC DNA]</scope>
    <source>
        <strain evidence="1 2">DSM 4491</strain>
    </source>
</reference>